<feature type="transmembrane region" description="Helical" evidence="6">
    <location>
        <begin position="429"/>
        <end position="449"/>
    </location>
</feature>
<evidence type="ECO:0000256" key="2">
    <source>
        <dbReference type="ARBA" id="ARBA00022475"/>
    </source>
</evidence>
<dbReference type="GO" id="GO:0005886">
    <property type="term" value="C:plasma membrane"/>
    <property type="evidence" value="ECO:0007669"/>
    <property type="project" value="UniProtKB-SubCell"/>
</dbReference>
<feature type="transmembrane region" description="Helical" evidence="6">
    <location>
        <begin position="95"/>
        <end position="114"/>
    </location>
</feature>
<feature type="transmembrane region" description="Helical" evidence="6">
    <location>
        <begin position="307"/>
        <end position="332"/>
    </location>
</feature>
<evidence type="ECO:0000313" key="7">
    <source>
        <dbReference type="EMBL" id="KAA1417951.1"/>
    </source>
</evidence>
<gene>
    <name evidence="7" type="ORF">F0U44_15055</name>
</gene>
<proteinExistence type="predicted"/>
<feature type="transmembrane region" description="Helical" evidence="6">
    <location>
        <begin position="253"/>
        <end position="275"/>
    </location>
</feature>
<keyword evidence="5 6" id="KW-0472">Membrane</keyword>
<comment type="caution">
    <text evidence="7">The sequence shown here is derived from an EMBL/GenBank/DDBJ whole genome shotgun (WGS) entry which is preliminary data.</text>
</comment>
<evidence type="ECO:0000256" key="3">
    <source>
        <dbReference type="ARBA" id="ARBA00022692"/>
    </source>
</evidence>
<evidence type="ECO:0000256" key="1">
    <source>
        <dbReference type="ARBA" id="ARBA00004651"/>
    </source>
</evidence>
<protein>
    <submittedName>
        <fullName evidence="7">APC family permease</fullName>
    </submittedName>
</protein>
<dbReference type="Gene3D" id="1.20.1740.10">
    <property type="entry name" value="Amino acid/polyamine transporter I"/>
    <property type="match status" value="1"/>
</dbReference>
<reference evidence="7 8" key="1">
    <citation type="submission" date="2019-09" db="EMBL/GenBank/DDBJ databases">
        <title>Nocardioides panacisoli sp. nov., isolated from the soil of a ginseng field.</title>
        <authorList>
            <person name="Cho C."/>
        </authorList>
    </citation>
    <scope>NUCLEOTIDE SEQUENCE [LARGE SCALE GENOMIC DNA]</scope>
    <source>
        <strain evidence="7 8">BN130099</strain>
    </source>
</reference>
<keyword evidence="8" id="KW-1185">Reference proteome</keyword>
<dbReference type="RefSeq" id="WP_149729171.1">
    <property type="nucleotide sequence ID" value="NZ_VUJV01000004.1"/>
</dbReference>
<dbReference type="InterPro" id="IPR002293">
    <property type="entry name" value="AA/rel_permease1"/>
</dbReference>
<feature type="transmembrane region" description="Helical" evidence="6">
    <location>
        <begin position="170"/>
        <end position="194"/>
    </location>
</feature>
<sequence>MTASTTDEHTPTGDQPHELKRVMGPRLLLLFIVGDILGAGVYAVTGKLAGQVGGIAWLPFLLAFAVATLTAFSYLELVTKFPQAAGAALYAHKAFGIHFVTFLVAFTVVCSGITSASTSSSLLANNLLLGLHEIWGGVPTTSGWALFVALCFMLLLAAINLRGVGESVKFNIVLTLIEMAALAIVIAIGFAVIARGDGDFDRVTVFENPDDKGLFLAVTIATTIAFFAMVGFEDSVNMVEETREPERIFPRMMFTGLGIAAVIYMLVAVSVVVVIPAGDIAAPTNPDAGILIDVVKRGAPDLPIDDFFPFMTVFAVANTALINMLMASRLVYGMARQQVLPSGLGKVLPGRRAPWAAIAFTTALALALIVAVVKLSDTTIGDPDKGTEVSVVSALSGTTALLLLAVFTVVNIACLVLRRDPGDGTSFKAPVVVPVLGAVTCAYLLGPWARLEADQVQYVIAAALLGLGVVLWGVTRIFHTPEGGHFADIEHMDIDPTDDPR</sequence>
<dbReference type="Proteomes" id="UP000325003">
    <property type="component" value="Unassembled WGS sequence"/>
</dbReference>
<feature type="transmembrane region" description="Helical" evidence="6">
    <location>
        <begin position="393"/>
        <end position="417"/>
    </location>
</feature>
<comment type="subcellular location">
    <subcellularLocation>
        <location evidence="1">Cell membrane</location>
        <topology evidence="1">Multi-pass membrane protein</topology>
    </subcellularLocation>
</comment>
<dbReference type="EMBL" id="VUJV01000004">
    <property type="protein sequence ID" value="KAA1417951.1"/>
    <property type="molecule type" value="Genomic_DNA"/>
</dbReference>
<evidence type="ECO:0000313" key="8">
    <source>
        <dbReference type="Proteomes" id="UP000325003"/>
    </source>
</evidence>
<keyword evidence="2" id="KW-1003">Cell membrane</keyword>
<organism evidence="7 8">
    <name type="scientific">Nocardioides humilatus</name>
    <dbReference type="NCBI Taxonomy" id="2607660"/>
    <lineage>
        <taxon>Bacteria</taxon>
        <taxon>Bacillati</taxon>
        <taxon>Actinomycetota</taxon>
        <taxon>Actinomycetes</taxon>
        <taxon>Propionibacteriales</taxon>
        <taxon>Nocardioidaceae</taxon>
        <taxon>Nocardioides</taxon>
    </lineage>
</organism>
<evidence type="ECO:0000256" key="4">
    <source>
        <dbReference type="ARBA" id="ARBA00022989"/>
    </source>
</evidence>
<evidence type="ECO:0000256" key="5">
    <source>
        <dbReference type="ARBA" id="ARBA00023136"/>
    </source>
</evidence>
<dbReference type="AlphaFoldDB" id="A0A5B1LB36"/>
<feature type="transmembrane region" description="Helical" evidence="6">
    <location>
        <begin position="56"/>
        <end position="75"/>
    </location>
</feature>
<keyword evidence="4 6" id="KW-1133">Transmembrane helix</keyword>
<reference evidence="7 8" key="2">
    <citation type="submission" date="2019-09" db="EMBL/GenBank/DDBJ databases">
        <authorList>
            <person name="Jin C."/>
        </authorList>
    </citation>
    <scope>NUCLEOTIDE SEQUENCE [LARGE SCALE GENOMIC DNA]</scope>
    <source>
        <strain evidence="7 8">BN130099</strain>
    </source>
</reference>
<dbReference type="GO" id="GO:0022857">
    <property type="term" value="F:transmembrane transporter activity"/>
    <property type="evidence" value="ECO:0007669"/>
    <property type="project" value="InterPro"/>
</dbReference>
<dbReference type="PIRSF" id="PIRSF006060">
    <property type="entry name" value="AA_transporter"/>
    <property type="match status" value="1"/>
</dbReference>
<feature type="transmembrane region" description="Helical" evidence="6">
    <location>
        <begin position="214"/>
        <end position="232"/>
    </location>
</feature>
<feature type="transmembrane region" description="Helical" evidence="6">
    <location>
        <begin position="353"/>
        <end position="373"/>
    </location>
</feature>
<feature type="transmembrane region" description="Helical" evidence="6">
    <location>
        <begin position="455"/>
        <end position="474"/>
    </location>
</feature>
<dbReference type="Pfam" id="PF13520">
    <property type="entry name" value="AA_permease_2"/>
    <property type="match status" value="1"/>
</dbReference>
<dbReference type="PANTHER" id="PTHR42770:SF7">
    <property type="entry name" value="MEMBRANE PROTEIN"/>
    <property type="match status" value="1"/>
</dbReference>
<evidence type="ECO:0000256" key="6">
    <source>
        <dbReference type="SAM" id="Phobius"/>
    </source>
</evidence>
<name>A0A5B1LB36_9ACTN</name>
<accession>A0A5B1LB36</accession>
<feature type="transmembrane region" description="Helical" evidence="6">
    <location>
        <begin position="27"/>
        <end position="44"/>
    </location>
</feature>
<feature type="transmembrane region" description="Helical" evidence="6">
    <location>
        <begin position="134"/>
        <end position="158"/>
    </location>
</feature>
<dbReference type="InterPro" id="IPR050367">
    <property type="entry name" value="APC_superfamily"/>
</dbReference>
<keyword evidence="3 6" id="KW-0812">Transmembrane</keyword>
<dbReference type="PANTHER" id="PTHR42770">
    <property type="entry name" value="AMINO ACID TRANSPORTER-RELATED"/>
    <property type="match status" value="1"/>
</dbReference>